<sequence>MSSSCRNTAFSVDRRTRVSVWRAPESSSISAARRITSAISQILSARWWQSWLPSPRRCSAWHTEPSRATLLRCPRCAACEHARSGSRSSQPSRRNRSPGHRPPPNAAVLSEEFC</sequence>
<reference evidence="2" key="1">
    <citation type="journal article" date="2017" name="Parasit. Vectors">
        <title>Sialotranscriptomics of Rhipicephalus zambeziensis reveals intricate expression profiles of secretory proteins and suggests tight temporal transcriptional regulation during blood-feeding.</title>
        <authorList>
            <person name="de Castro M.H."/>
            <person name="de Klerk D."/>
            <person name="Pienaar R."/>
            <person name="Rees D.J.G."/>
            <person name="Mans B.J."/>
        </authorList>
    </citation>
    <scope>NUCLEOTIDE SEQUENCE</scope>
    <source>
        <tissue evidence="2">Salivary glands</tissue>
    </source>
</reference>
<feature type="region of interest" description="Disordered" evidence="1">
    <location>
        <begin position="80"/>
        <end position="114"/>
    </location>
</feature>
<evidence type="ECO:0000256" key="1">
    <source>
        <dbReference type="SAM" id="MobiDB-lite"/>
    </source>
</evidence>
<evidence type="ECO:0000313" key="2">
    <source>
        <dbReference type="EMBL" id="MAA13118.1"/>
    </source>
</evidence>
<proteinExistence type="predicted"/>
<protein>
    <submittedName>
        <fullName evidence="2">Uncharacterized protein</fullName>
    </submittedName>
</protein>
<organism evidence="2">
    <name type="scientific">Rhipicephalus zambeziensis</name>
    <dbReference type="NCBI Taxonomy" id="60191"/>
    <lineage>
        <taxon>Eukaryota</taxon>
        <taxon>Metazoa</taxon>
        <taxon>Ecdysozoa</taxon>
        <taxon>Arthropoda</taxon>
        <taxon>Chelicerata</taxon>
        <taxon>Arachnida</taxon>
        <taxon>Acari</taxon>
        <taxon>Parasitiformes</taxon>
        <taxon>Ixodida</taxon>
        <taxon>Ixodoidea</taxon>
        <taxon>Ixodidae</taxon>
        <taxon>Rhipicephalinae</taxon>
        <taxon>Rhipicephalus</taxon>
        <taxon>Rhipicephalus</taxon>
    </lineage>
</organism>
<dbReference type="EMBL" id="GFPF01001972">
    <property type="protein sequence ID" value="MAA13118.1"/>
    <property type="molecule type" value="Transcribed_RNA"/>
</dbReference>
<dbReference type="AlphaFoldDB" id="A0A224Y6B2"/>
<accession>A0A224Y6B2</accession>
<name>A0A224Y6B2_9ACAR</name>